<dbReference type="InterPro" id="IPR036052">
    <property type="entry name" value="TrpB-like_PALP_sf"/>
</dbReference>
<dbReference type="SUPFAM" id="SSF53686">
    <property type="entry name" value="Tryptophan synthase beta subunit-like PLP-dependent enzymes"/>
    <property type="match status" value="1"/>
</dbReference>
<keyword evidence="3" id="KW-0663">Pyridoxal phosphate</keyword>
<comment type="cofactor">
    <cofactor evidence="1">
        <name>pyridoxal 5'-phosphate</name>
        <dbReference type="ChEBI" id="CHEBI:597326"/>
    </cofactor>
</comment>
<protein>
    <recommendedName>
        <fullName evidence="4">Tryptophan synthase beta chain-like PALP domain-containing protein</fullName>
    </recommendedName>
</protein>
<comment type="similarity">
    <text evidence="2">Belongs to the threonine synthase family.</text>
</comment>
<evidence type="ECO:0000256" key="1">
    <source>
        <dbReference type="ARBA" id="ARBA00001933"/>
    </source>
</evidence>
<dbReference type="Gene3D" id="3.40.50.1100">
    <property type="match status" value="2"/>
</dbReference>
<feature type="domain" description="Tryptophan synthase beta chain-like PALP" evidence="4">
    <location>
        <begin position="129"/>
        <end position="434"/>
    </location>
</feature>
<reference evidence="5" key="1">
    <citation type="submission" date="2018-05" db="EMBL/GenBank/DDBJ databases">
        <authorList>
            <person name="Lanie J.A."/>
            <person name="Ng W.-L."/>
            <person name="Kazmierczak K.M."/>
            <person name="Andrzejewski T.M."/>
            <person name="Davidsen T.M."/>
            <person name="Wayne K.J."/>
            <person name="Tettelin H."/>
            <person name="Glass J.I."/>
            <person name="Rusch D."/>
            <person name="Podicherti R."/>
            <person name="Tsui H.-C.T."/>
            <person name="Winkler M.E."/>
        </authorList>
    </citation>
    <scope>NUCLEOTIDE SEQUENCE</scope>
</reference>
<evidence type="ECO:0000256" key="2">
    <source>
        <dbReference type="ARBA" id="ARBA00005517"/>
    </source>
</evidence>
<evidence type="ECO:0000256" key="3">
    <source>
        <dbReference type="ARBA" id="ARBA00022898"/>
    </source>
</evidence>
<dbReference type="EMBL" id="UINC01031887">
    <property type="protein sequence ID" value="SVB18637.1"/>
    <property type="molecule type" value="Genomic_DNA"/>
</dbReference>
<dbReference type="Pfam" id="PF00291">
    <property type="entry name" value="PALP"/>
    <property type="match status" value="1"/>
</dbReference>
<evidence type="ECO:0000313" key="5">
    <source>
        <dbReference type="EMBL" id="SVB18637.1"/>
    </source>
</evidence>
<organism evidence="5">
    <name type="scientific">marine metagenome</name>
    <dbReference type="NCBI Taxonomy" id="408172"/>
    <lineage>
        <taxon>unclassified sequences</taxon>
        <taxon>metagenomes</taxon>
        <taxon>ecological metagenomes</taxon>
    </lineage>
</organism>
<dbReference type="InterPro" id="IPR050214">
    <property type="entry name" value="Cys_Synth/Cystath_Beta-Synth"/>
</dbReference>
<gene>
    <name evidence="5" type="ORF">METZ01_LOCUS171491</name>
</gene>
<evidence type="ECO:0000259" key="4">
    <source>
        <dbReference type="Pfam" id="PF00291"/>
    </source>
</evidence>
<accession>A0A382BZL7</accession>
<proteinExistence type="inferred from homology"/>
<dbReference type="NCBIfam" id="TIGR00260">
    <property type="entry name" value="thrC"/>
    <property type="match status" value="1"/>
</dbReference>
<dbReference type="InterPro" id="IPR001926">
    <property type="entry name" value="TrpB-like_PALP"/>
</dbReference>
<name>A0A382BZL7_9ZZZZ</name>
<dbReference type="PANTHER" id="PTHR10314">
    <property type="entry name" value="CYSTATHIONINE BETA-SYNTHASE"/>
    <property type="match status" value="1"/>
</dbReference>
<sequence length="459" mass="51092">MFLIFKLLPTTCVTLQNKSYLKCISHKCGKEYPIPTTEFQCICGNPLDVKYKDAPSQNLKELFYQRRNPQGSIFNESGVWRFRELLNFCEINTEDLDQCSQHLVSLDGAEGRQSKPYHMSKVAKFVGMENEKLMLQPEGYNPSGSFKDNGMSAAVTHAKLVSAKKIICASTGNTSASAGMFAANENMECDVYIPEGEIAPGKLSQAYQFGTQLIHVDGNFDDAFTQSLDAAKESGSYTVNSINPFRIEGQKTIPYRALEFLEWETPDWIVYPGGALGNTSSCGKCLMELHEWGWIKKIPRIAVINAEGANTLDVLYNGKFENTELRWNKGNPDTELVENYYVKMNEEHIRPKTKATAIQIGKPANLLKGLRALEFTDGVVTTVTDNEMLDGMSIVGLNGFDCEMASGAVPAGIKKLLNENVIKKDDKIVGILTGRQKEPLLPINYHNEPTNQFAIPPKR</sequence>
<dbReference type="InterPro" id="IPR004450">
    <property type="entry name" value="Thr_synthase-like"/>
</dbReference>
<dbReference type="AlphaFoldDB" id="A0A382BZL7"/>